<evidence type="ECO:0000313" key="18">
    <source>
        <dbReference type="EMBL" id="PVH21631.1"/>
    </source>
</evidence>
<dbReference type="NCBIfam" id="TIGR00055">
    <property type="entry name" value="uppS"/>
    <property type="match status" value="1"/>
</dbReference>
<evidence type="ECO:0000259" key="17">
    <source>
        <dbReference type="Pfam" id="PF08029"/>
    </source>
</evidence>
<dbReference type="Gene3D" id="3.40.1180.10">
    <property type="entry name" value="Decaprenyl diphosphate synthase-like"/>
    <property type="match status" value="1"/>
</dbReference>
<reference evidence="18 19" key="1">
    <citation type="submission" date="2017-12" db="EMBL/GenBank/DDBJ databases">
        <title>Genome Sequence of a Multidrug-Resistant Candida haemulonii Isolate from a Patient with Chronic Leg Ulcers in Israel.</title>
        <authorList>
            <person name="Chow N.A."/>
            <person name="Gade L."/>
            <person name="Batra D."/>
            <person name="Rowe L.A."/>
            <person name="Ben-Ami R."/>
            <person name="Loparev V.N."/>
            <person name="Litvintseva A.P."/>
        </authorList>
    </citation>
    <scope>NUCLEOTIDE SEQUENCE [LARGE SCALE GENOMIC DNA]</scope>
    <source>
        <strain evidence="18 19">B11899</strain>
    </source>
</reference>
<dbReference type="GO" id="GO:0000105">
    <property type="term" value="P:L-histidine biosynthetic process"/>
    <property type="evidence" value="ECO:0007669"/>
    <property type="project" value="UniProtKB-UniPathway"/>
</dbReference>
<dbReference type="EMBL" id="PKFO01000005">
    <property type="protein sequence ID" value="PVH21631.1"/>
    <property type="molecule type" value="Genomic_DNA"/>
</dbReference>
<dbReference type="NCBIfam" id="TIGR03455">
    <property type="entry name" value="HisG_C-term"/>
    <property type="match status" value="1"/>
</dbReference>
<evidence type="ECO:0000256" key="6">
    <source>
        <dbReference type="ARBA" id="ARBA00020998"/>
    </source>
</evidence>
<dbReference type="SUPFAM" id="SSF64005">
    <property type="entry name" value="Undecaprenyl diphosphate synthase"/>
    <property type="match status" value="1"/>
</dbReference>
<organism evidence="18 19">
    <name type="scientific">Candidozyma haemuli</name>
    <dbReference type="NCBI Taxonomy" id="45357"/>
    <lineage>
        <taxon>Eukaryota</taxon>
        <taxon>Fungi</taxon>
        <taxon>Dikarya</taxon>
        <taxon>Ascomycota</taxon>
        <taxon>Saccharomycotina</taxon>
        <taxon>Pichiomycetes</taxon>
        <taxon>Metschnikowiaceae</taxon>
        <taxon>Candidozyma</taxon>
    </lineage>
</organism>
<dbReference type="InterPro" id="IPR015867">
    <property type="entry name" value="N-reg_PII/ATP_PRibTrfase_C"/>
</dbReference>
<dbReference type="GO" id="GO:0003879">
    <property type="term" value="F:ATP phosphoribosyltransferase activity"/>
    <property type="evidence" value="ECO:0007669"/>
    <property type="project" value="InterPro"/>
</dbReference>
<comment type="catalytic activity">
    <reaction evidence="11">
        <text>n isopentenyl diphosphate + (2E,6E)-farnesyl diphosphate = a di-trans,poly-cis-polyprenyl diphosphate + n diphosphate</text>
        <dbReference type="Rhea" id="RHEA:53008"/>
        <dbReference type="Rhea" id="RHEA-COMP:19494"/>
        <dbReference type="ChEBI" id="CHEBI:33019"/>
        <dbReference type="ChEBI" id="CHEBI:128769"/>
        <dbReference type="ChEBI" id="CHEBI:136960"/>
        <dbReference type="ChEBI" id="CHEBI:175763"/>
        <dbReference type="EC" id="2.5.1.87"/>
    </reaction>
</comment>
<evidence type="ECO:0000256" key="13">
    <source>
        <dbReference type="ARBA" id="ARBA00064670"/>
    </source>
</evidence>
<evidence type="ECO:0000259" key="16">
    <source>
        <dbReference type="Pfam" id="PF01634"/>
    </source>
</evidence>
<dbReference type="AlphaFoldDB" id="A0A2V1AXR2"/>
<dbReference type="InterPro" id="IPR018520">
    <property type="entry name" value="UPP_synth-like_CS"/>
</dbReference>
<comment type="cofactor">
    <cofactor evidence="1">
        <name>Mg(2+)</name>
        <dbReference type="ChEBI" id="CHEBI:18420"/>
    </cofactor>
</comment>
<dbReference type="OrthoDB" id="4173905at2759"/>
<dbReference type="GO" id="GO:1904423">
    <property type="term" value="C:dehydrodolichyl diphosphate synthase complex"/>
    <property type="evidence" value="ECO:0007669"/>
    <property type="project" value="TreeGrafter"/>
</dbReference>
<comment type="function">
    <text evidence="12">With NUS1, forms the dehydrodolichyl diphosphate synthase (DDS) complex, an essential component of the dolichol monophosphate (Dol-P) biosynthetic machinery. Adds multiple copies of isopentenyl pyrophosphate (IPP) to farnesyl pyrophosphate (FPP) to produce dehydrodolichyl diphosphate (Dedol-PP), a precursor of dolichol which is utilized as a sugar carrier in protein glycosylation in the endoplasmic reticulum (ER).</text>
</comment>
<dbReference type="PANTHER" id="PTHR10291">
    <property type="entry name" value="DEHYDRODOLICHYL DIPHOSPHATE SYNTHASE FAMILY MEMBER"/>
    <property type="match status" value="1"/>
</dbReference>
<dbReference type="InterPro" id="IPR001441">
    <property type="entry name" value="UPP_synth-like"/>
</dbReference>
<dbReference type="Proteomes" id="UP000244309">
    <property type="component" value="Unassembled WGS sequence"/>
</dbReference>
<evidence type="ECO:0000256" key="9">
    <source>
        <dbReference type="ARBA" id="ARBA00022842"/>
    </source>
</evidence>
<evidence type="ECO:0000256" key="15">
    <source>
        <dbReference type="SAM" id="MobiDB-lite"/>
    </source>
</evidence>
<dbReference type="UniPathway" id="UPA00031">
    <property type="reaction ID" value="UER00006"/>
</dbReference>
<name>A0A2V1AXR2_9ASCO</name>
<dbReference type="Pfam" id="PF08029">
    <property type="entry name" value="HisG_C"/>
    <property type="match status" value="1"/>
</dbReference>
<evidence type="ECO:0000256" key="12">
    <source>
        <dbReference type="ARBA" id="ARBA00058504"/>
    </source>
</evidence>
<dbReference type="Pfam" id="PF01255">
    <property type="entry name" value="Prenyltransf"/>
    <property type="match status" value="1"/>
</dbReference>
<dbReference type="FunFam" id="3.40.1180.10:FF:000002">
    <property type="entry name" value="Alkyl transferase"/>
    <property type="match status" value="1"/>
</dbReference>
<dbReference type="GeneID" id="37005946"/>
<dbReference type="Gene3D" id="3.40.190.10">
    <property type="entry name" value="Periplasmic binding protein-like II"/>
    <property type="match status" value="2"/>
</dbReference>
<evidence type="ECO:0000256" key="1">
    <source>
        <dbReference type="ARBA" id="ARBA00001946"/>
    </source>
</evidence>
<comment type="subcellular location">
    <subcellularLocation>
        <location evidence="2">Endoplasmic reticulum membrane</location>
        <topology evidence="2">Peripheral membrane protein</topology>
    </subcellularLocation>
</comment>
<feature type="compositionally biased region" description="Low complexity" evidence="15">
    <location>
        <begin position="288"/>
        <end position="299"/>
    </location>
</feature>
<evidence type="ECO:0000256" key="8">
    <source>
        <dbReference type="ARBA" id="ARBA00022824"/>
    </source>
</evidence>
<keyword evidence="8" id="KW-0256">Endoplasmic reticulum</keyword>
<protein>
    <recommendedName>
        <fullName evidence="6">ATP phosphoribosyltransferase</fullName>
        <ecNumber evidence="5">2.5.1.87</ecNumber>
    </recommendedName>
    <alternativeName>
        <fullName evidence="14">Ditrans,polycis-polyprenyl diphosphate synthase ((2E,6E)-farnesyl diphosphate specific)</fullName>
    </alternativeName>
</protein>
<proteinExistence type="inferred from homology"/>
<comment type="pathway">
    <text evidence="3">Protein modification; protein glycosylation.</text>
</comment>
<dbReference type="GO" id="GO:0005789">
    <property type="term" value="C:endoplasmic reticulum membrane"/>
    <property type="evidence" value="ECO:0007669"/>
    <property type="project" value="UniProtKB-SubCell"/>
</dbReference>
<dbReference type="InterPro" id="IPR013115">
    <property type="entry name" value="HisG_C"/>
</dbReference>
<dbReference type="NCBIfam" id="TIGR00070">
    <property type="entry name" value="hisG"/>
    <property type="match status" value="1"/>
</dbReference>
<comment type="caution">
    <text evidence="18">The sequence shown here is derived from an EMBL/GenBank/DDBJ whole genome shotgun (WGS) entry which is preliminary data.</text>
</comment>
<evidence type="ECO:0000256" key="14">
    <source>
        <dbReference type="ARBA" id="ARBA00078879"/>
    </source>
</evidence>
<keyword evidence="9" id="KW-0460">Magnesium</keyword>
<dbReference type="Gene3D" id="3.30.70.120">
    <property type="match status" value="1"/>
</dbReference>
<dbReference type="HAMAP" id="MF_01139">
    <property type="entry name" value="ISPT"/>
    <property type="match status" value="1"/>
</dbReference>
<dbReference type="SUPFAM" id="SSF53850">
    <property type="entry name" value="Periplasmic binding protein-like II"/>
    <property type="match status" value="1"/>
</dbReference>
<dbReference type="CDD" id="cd00475">
    <property type="entry name" value="Cis_IPPS"/>
    <property type="match status" value="1"/>
</dbReference>
<keyword evidence="10" id="KW-0472">Membrane</keyword>
<comment type="subunit">
    <text evidence="13">Forms an active dehydrodolichyl diphosphate synthase complex with NUS1.</text>
</comment>
<dbReference type="PROSITE" id="PS01066">
    <property type="entry name" value="UPP_SYNTHASE"/>
    <property type="match status" value="1"/>
</dbReference>
<feature type="region of interest" description="Disordered" evidence="15">
    <location>
        <begin position="284"/>
        <end position="329"/>
    </location>
</feature>
<dbReference type="SUPFAM" id="SSF54913">
    <property type="entry name" value="GlnB-like"/>
    <property type="match status" value="1"/>
</dbReference>
<feature type="domain" description="ATP phosphoribosyltransferase catalytic" evidence="16">
    <location>
        <begin position="354"/>
        <end position="501"/>
    </location>
</feature>
<sequence length="599" mass="66220">MSEWISTFPGYTSVVSRVKKVVGSIIRTGPTPRHVGVIMDGNRRYAKSHKIELKEGHNLGFDSMANILELLYESGVECATVYAFSIENFKRSRYEVEWLMDLARSKFQQISQQGELCEKYGIKIKILGNTDLLPSDVQRILAETENITKDNTRAVLNVCFPYTSRDEMTNSIKRIVTLSEKDSSVYIDESTIDDFLYTSESPPLDILVRTSGTYRLSDFLLWQSVPSSCAIMFSNKLWPDFTAWDMIKILLNWSFNMYWYGNGNGNINSSSVKLSTVPETPIKADIELSPSPGLSSSTTAYERFQDNSTESDSDSLVKSDAENNTSNSSMTSDVAKLDIALSTNLPIALIFLPAADIPTFVGEGKCDLGITGLDQVKEADMLKSVELLLDLQFGKCKLQVQVPEKGEYDEPEQLLGKKIVTSFTKLASNYFAEIEQVQGLPEGSTKITYVGGSVEASCALGVGDAIVDLVESGETMKAAGLKPIATVLDTSAHLIASKTPRFPDLVKIIQQRFEGILAAQRFVLCTYNAPRSIVPEVLKITPGRRAATISALETQETNDEPWVAISSMVEKARISDVMDELKKFGGTDILVFDINNCRV</sequence>
<dbReference type="GO" id="GO:0016094">
    <property type="term" value="P:polyprenol biosynthetic process"/>
    <property type="evidence" value="ECO:0007669"/>
    <property type="project" value="TreeGrafter"/>
</dbReference>
<dbReference type="EC" id="2.5.1.87" evidence="5"/>
<evidence type="ECO:0000256" key="4">
    <source>
        <dbReference type="ARBA" id="ARBA00005432"/>
    </source>
</evidence>
<accession>A0A2V1AXR2</accession>
<evidence type="ECO:0000256" key="5">
    <source>
        <dbReference type="ARBA" id="ARBA00012596"/>
    </source>
</evidence>
<dbReference type="VEuPathDB" id="FungiDB:CXQ85_000613"/>
<evidence type="ECO:0000256" key="3">
    <source>
        <dbReference type="ARBA" id="ARBA00004922"/>
    </source>
</evidence>
<evidence type="ECO:0000256" key="7">
    <source>
        <dbReference type="ARBA" id="ARBA00022679"/>
    </source>
</evidence>
<dbReference type="InterPro" id="IPR036424">
    <property type="entry name" value="UPP_synth-like_sf"/>
</dbReference>
<evidence type="ECO:0000256" key="2">
    <source>
        <dbReference type="ARBA" id="ARBA00004406"/>
    </source>
</evidence>
<dbReference type="InterPro" id="IPR018198">
    <property type="entry name" value="ATP_PRibTrfase_CS"/>
</dbReference>
<feature type="domain" description="Histidine biosynthesis HisG C-terminal" evidence="17">
    <location>
        <begin position="519"/>
        <end position="596"/>
    </location>
</feature>
<dbReference type="Pfam" id="PF01634">
    <property type="entry name" value="HisG"/>
    <property type="match status" value="1"/>
</dbReference>
<dbReference type="InterPro" id="IPR013820">
    <property type="entry name" value="ATP_PRibTrfase_cat"/>
</dbReference>
<dbReference type="GO" id="GO:0000287">
    <property type="term" value="F:magnesium ion binding"/>
    <property type="evidence" value="ECO:0007669"/>
    <property type="project" value="InterPro"/>
</dbReference>
<gene>
    <name evidence="18" type="ORF">CXQ85_000613</name>
</gene>
<evidence type="ECO:0000313" key="19">
    <source>
        <dbReference type="Proteomes" id="UP000244309"/>
    </source>
</evidence>
<evidence type="ECO:0000256" key="10">
    <source>
        <dbReference type="ARBA" id="ARBA00023136"/>
    </source>
</evidence>
<comment type="similarity">
    <text evidence="4">Belongs to the UPP synthase family.</text>
</comment>
<evidence type="ECO:0000256" key="11">
    <source>
        <dbReference type="ARBA" id="ARBA00047353"/>
    </source>
</evidence>
<keyword evidence="19" id="KW-1185">Reference proteome</keyword>
<dbReference type="PANTHER" id="PTHR10291:SF43">
    <property type="entry name" value="DEHYDRODOLICHYL DIPHOSPHATE SYNTHASE COMPLEX SUBUNIT DHDDS"/>
    <property type="match status" value="1"/>
</dbReference>
<keyword evidence="18" id="KW-0328">Glycosyltransferase</keyword>
<dbReference type="GO" id="GO:0045547">
    <property type="term" value="F:ditrans,polycis-polyprenyl diphosphate synthase [(2E,6E)-farnesyl diphosphate specific] activity"/>
    <property type="evidence" value="ECO:0007669"/>
    <property type="project" value="UniProtKB-EC"/>
</dbReference>
<dbReference type="InterPro" id="IPR011322">
    <property type="entry name" value="N-reg_PII-like_a/b"/>
</dbReference>
<dbReference type="GO" id="GO:0005811">
    <property type="term" value="C:lipid droplet"/>
    <property type="evidence" value="ECO:0007669"/>
    <property type="project" value="TreeGrafter"/>
</dbReference>
<dbReference type="RefSeq" id="XP_025342571.1">
    <property type="nucleotide sequence ID" value="XM_025484356.1"/>
</dbReference>
<dbReference type="PROSITE" id="PS01316">
    <property type="entry name" value="ATP_P_PHORIBOSYLTR"/>
    <property type="match status" value="1"/>
</dbReference>
<dbReference type="STRING" id="45357.A0A2V1AXR2"/>
<keyword evidence="7 18" id="KW-0808">Transferase</keyword>
<dbReference type="FunFam" id="3.40.190.10:FF:000123">
    <property type="entry name" value="HIS1p ATP phosphoribosyltransferase"/>
    <property type="match status" value="1"/>
</dbReference>